<evidence type="ECO:0000313" key="1">
    <source>
        <dbReference type="EMBL" id="NMD99851.1"/>
    </source>
</evidence>
<name>A0A848BFS5_9FIRM</name>
<organism evidence="1 2">
    <name type="scientific">Selenomonas bovis</name>
    <dbReference type="NCBI Taxonomy" id="416586"/>
    <lineage>
        <taxon>Bacteria</taxon>
        <taxon>Bacillati</taxon>
        <taxon>Bacillota</taxon>
        <taxon>Negativicutes</taxon>
        <taxon>Selenomonadales</taxon>
        <taxon>Selenomonadaceae</taxon>
        <taxon>Selenomonas</taxon>
    </lineage>
</organism>
<evidence type="ECO:0000313" key="2">
    <source>
        <dbReference type="Proteomes" id="UP000543804"/>
    </source>
</evidence>
<proteinExistence type="predicted"/>
<dbReference type="Proteomes" id="UP000543804">
    <property type="component" value="Unassembled WGS sequence"/>
</dbReference>
<dbReference type="AlphaFoldDB" id="A0A848BFS5"/>
<comment type="caution">
    <text evidence="1">The sequence shown here is derived from an EMBL/GenBank/DDBJ whole genome shotgun (WGS) entry which is preliminary data.</text>
</comment>
<gene>
    <name evidence="1" type="ORF">HF878_10370</name>
</gene>
<sequence length="75" mass="8460">MKSDGEIASRVERAKKTALLCEMMASAIRRDVYAMARYDKIGTAVGEGDKFVSPTGMNRKIVDLRRELLQLRDLL</sequence>
<dbReference type="EMBL" id="JABAFA010000067">
    <property type="protein sequence ID" value="NMD99851.1"/>
    <property type="molecule type" value="Genomic_DNA"/>
</dbReference>
<reference evidence="1 2" key="1">
    <citation type="submission" date="2020-04" db="EMBL/GenBank/DDBJ databases">
        <authorList>
            <person name="Hitch T.C.A."/>
            <person name="Wylensek D."/>
            <person name="Clavel T."/>
        </authorList>
    </citation>
    <scope>NUCLEOTIDE SEQUENCE [LARGE SCALE GENOMIC DNA]</scope>
    <source>
        <strain evidence="1 2">PG-130-P53-12</strain>
    </source>
</reference>
<keyword evidence="2" id="KW-1185">Reference proteome</keyword>
<accession>A0A848BFS5</accession>
<dbReference type="RefSeq" id="WP_170078051.1">
    <property type="nucleotide sequence ID" value="NZ_JABAFA010000067.1"/>
</dbReference>
<protein>
    <submittedName>
        <fullName evidence="1">Uncharacterized protein</fullName>
    </submittedName>
</protein>